<keyword evidence="2" id="KW-1185">Reference proteome</keyword>
<dbReference type="Proteomes" id="UP000075883">
    <property type="component" value="Unassembled WGS sequence"/>
</dbReference>
<organism evidence="1 2">
    <name type="scientific">Anopheles culicifacies</name>
    <dbReference type="NCBI Taxonomy" id="139723"/>
    <lineage>
        <taxon>Eukaryota</taxon>
        <taxon>Metazoa</taxon>
        <taxon>Ecdysozoa</taxon>
        <taxon>Arthropoda</taxon>
        <taxon>Hexapoda</taxon>
        <taxon>Insecta</taxon>
        <taxon>Pterygota</taxon>
        <taxon>Neoptera</taxon>
        <taxon>Endopterygota</taxon>
        <taxon>Diptera</taxon>
        <taxon>Nematocera</taxon>
        <taxon>Culicoidea</taxon>
        <taxon>Culicidae</taxon>
        <taxon>Anophelinae</taxon>
        <taxon>Anopheles</taxon>
        <taxon>culicifacies species complex</taxon>
    </lineage>
</organism>
<dbReference type="EMBL" id="AXCM01002300">
    <property type="status" value="NOT_ANNOTATED_CDS"/>
    <property type="molecule type" value="Genomic_DNA"/>
</dbReference>
<dbReference type="EnsemblMetazoa" id="ACUA004821-RA">
    <property type="protein sequence ID" value="ACUA004821-PA"/>
    <property type="gene ID" value="ACUA004821"/>
</dbReference>
<dbReference type="VEuPathDB" id="VectorBase:ACUA004821"/>
<dbReference type="AlphaFoldDB" id="A0A182LY72"/>
<proteinExistence type="predicted"/>
<name>A0A182LY72_9DIPT</name>
<reference evidence="2" key="1">
    <citation type="submission" date="2013-09" db="EMBL/GenBank/DDBJ databases">
        <title>The Genome Sequence of Anopheles culicifacies species A.</title>
        <authorList>
            <consortium name="The Broad Institute Genomics Platform"/>
            <person name="Neafsey D.E."/>
            <person name="Besansky N."/>
            <person name="Howell P."/>
            <person name="Walton C."/>
            <person name="Young S.K."/>
            <person name="Zeng Q."/>
            <person name="Gargeya S."/>
            <person name="Fitzgerald M."/>
            <person name="Haas B."/>
            <person name="Abouelleil A."/>
            <person name="Allen A.W."/>
            <person name="Alvarado L."/>
            <person name="Arachchi H.M."/>
            <person name="Berlin A.M."/>
            <person name="Chapman S.B."/>
            <person name="Gainer-Dewar J."/>
            <person name="Goldberg J."/>
            <person name="Griggs A."/>
            <person name="Gujja S."/>
            <person name="Hansen M."/>
            <person name="Howarth C."/>
            <person name="Imamovic A."/>
            <person name="Ireland A."/>
            <person name="Larimer J."/>
            <person name="McCowan C."/>
            <person name="Murphy C."/>
            <person name="Pearson M."/>
            <person name="Poon T.W."/>
            <person name="Priest M."/>
            <person name="Roberts A."/>
            <person name="Saif S."/>
            <person name="Shea T."/>
            <person name="Sisk P."/>
            <person name="Sykes S."/>
            <person name="Wortman J."/>
            <person name="Nusbaum C."/>
            <person name="Birren B."/>
        </authorList>
    </citation>
    <scope>NUCLEOTIDE SEQUENCE [LARGE SCALE GENOMIC DNA]</scope>
    <source>
        <strain evidence="2">A-37</strain>
    </source>
</reference>
<accession>A0A182LY72</accession>
<evidence type="ECO:0000313" key="2">
    <source>
        <dbReference type="Proteomes" id="UP000075883"/>
    </source>
</evidence>
<reference evidence="1" key="2">
    <citation type="submission" date="2020-05" db="UniProtKB">
        <authorList>
            <consortium name="EnsemblMetazoa"/>
        </authorList>
    </citation>
    <scope>IDENTIFICATION</scope>
    <source>
        <strain evidence="1">A-37</strain>
    </source>
</reference>
<evidence type="ECO:0000313" key="1">
    <source>
        <dbReference type="EnsemblMetazoa" id="ACUA004821-PA"/>
    </source>
</evidence>
<sequence>MPGAAAATGSEWAVLEVVIIFHNWSVFRSGSVAEGLRRRSSNGQDRVSNPIRAAPPYAGLTILLRVHSIPQLVLGKTKNINCGAFFLMPAGAIAIAISKLCNE</sequence>
<dbReference type="EMBL" id="AXCM01002299">
    <property type="status" value="NOT_ANNOTATED_CDS"/>
    <property type="molecule type" value="Genomic_DNA"/>
</dbReference>
<protein>
    <submittedName>
        <fullName evidence="1">Uncharacterized protein</fullName>
    </submittedName>
</protein>